<dbReference type="InterPro" id="IPR045584">
    <property type="entry name" value="Pilin-like"/>
</dbReference>
<dbReference type="GO" id="GO:0015031">
    <property type="term" value="P:protein transport"/>
    <property type="evidence" value="ECO:0007669"/>
    <property type="project" value="UniProtKB-KW"/>
</dbReference>
<protein>
    <submittedName>
        <fullName evidence="14">YadA-like family protein</fullName>
    </submittedName>
</protein>
<dbReference type="EMBL" id="JABMKT010000039">
    <property type="protein sequence ID" value="NYV28373.1"/>
    <property type="molecule type" value="Genomic_DNA"/>
</dbReference>
<dbReference type="Gene3D" id="1.20.5.170">
    <property type="match status" value="1"/>
</dbReference>
<dbReference type="SUPFAM" id="SSF54523">
    <property type="entry name" value="Pili subunits"/>
    <property type="match status" value="1"/>
</dbReference>
<evidence type="ECO:0000256" key="5">
    <source>
        <dbReference type="ARBA" id="ARBA00022452"/>
    </source>
</evidence>
<evidence type="ECO:0000256" key="11">
    <source>
        <dbReference type="SAM" id="MobiDB-lite"/>
    </source>
</evidence>
<dbReference type="InterPro" id="IPR005594">
    <property type="entry name" value="YadA_C"/>
</dbReference>
<keyword evidence="6" id="KW-0812">Transmembrane</keyword>
<dbReference type="Gene3D" id="3.30.1300.30">
    <property type="entry name" value="GSPII I/J protein-like"/>
    <property type="match status" value="1"/>
</dbReference>
<keyword evidence="8" id="KW-0653">Protein transport</keyword>
<keyword evidence="10" id="KW-0998">Cell outer membrane</keyword>
<evidence type="ECO:0000313" key="15">
    <source>
        <dbReference type="Proteomes" id="UP000526184"/>
    </source>
</evidence>
<evidence type="ECO:0000256" key="10">
    <source>
        <dbReference type="ARBA" id="ARBA00023237"/>
    </source>
</evidence>
<comment type="caution">
    <text evidence="14">The sequence shown here is derived from an EMBL/GenBank/DDBJ whole genome shotgun (WGS) entry which is preliminary data.</text>
</comment>
<dbReference type="InterPro" id="IPR008635">
    <property type="entry name" value="Coiled_stalk_dom"/>
</dbReference>
<evidence type="ECO:0000256" key="7">
    <source>
        <dbReference type="ARBA" id="ARBA00022729"/>
    </source>
</evidence>
<evidence type="ECO:0000256" key="8">
    <source>
        <dbReference type="ARBA" id="ARBA00022927"/>
    </source>
</evidence>
<dbReference type="Pfam" id="PF03895">
    <property type="entry name" value="YadA_anchor"/>
    <property type="match status" value="1"/>
</dbReference>
<dbReference type="AlphaFoldDB" id="A0A7Z0TCJ3"/>
<feature type="compositionally biased region" description="Polar residues" evidence="11">
    <location>
        <begin position="493"/>
        <end position="502"/>
    </location>
</feature>
<comment type="similarity">
    <text evidence="3">Belongs to the autotransporter-2 (AT-2) (TC 1.B.40) family.</text>
</comment>
<evidence type="ECO:0000256" key="1">
    <source>
        <dbReference type="ARBA" id="ARBA00004241"/>
    </source>
</evidence>
<dbReference type="SUPFAM" id="SSF101967">
    <property type="entry name" value="Adhesin YadA, collagen-binding domain"/>
    <property type="match status" value="1"/>
</dbReference>
<keyword evidence="5" id="KW-1134">Transmembrane beta strand</keyword>
<evidence type="ECO:0000313" key="14">
    <source>
        <dbReference type="EMBL" id="NYV28373.1"/>
    </source>
</evidence>
<sequence length="945" mass="99353">MKKNNIKNKIINPMLIVFAMGVIGFISENSYAGSNNYAMPTWISRNNIPGNWVITNTEPEIAYSIRGDNHISFGRWSGNNISGNNNFIAGQNGAGRNTSGNSNIIMGQEAGVDTTGNSNIALGDRAGKEVSGNNNFSGGPFGSGNRVTGNNNIALGNQSGIAVGYKGNDPELLDKMGNYNVGIGRLAGNDVQGSENYSIGARVGSNVNSTGNVAIGVESGNNVQGNDNISLGGNNGNNVSGSNNFLSGGGSGHNIKGSNNIVLGHDAGNINQLTANDTVSIGRSTKAEKDNVTTLGYGAKAKEDKTLALGNSTADVINSVSIGDGSKTNSSISNRTKGNDNSYTTDTIDDKSYTFAGGDQVIGVVSIGNENETRRIQNVAPGLISKNSTDAINGSQLYSLAEKVANYNSTGGVGDNTVKIGGDNKTLTNSQKLSKTGGIKFDIVKSENNSYIVTKASNNRVEIDLTEEAKDKIEKNTYFHVNTGDADQEEGDSVTNYGSSSSKAGELANHSLTAGIEVVSNSENGVAIGRDITSFGRETIAIGDQVIVKKDTVSSIGIGKQAVIDGKESIAIGVISNSQKDYGISLGNYSRANEVRTIAIGNVSRSEYEGTVTLGKYSISYSEGSTNIGAFTISTINKSISLGAESMAVEAVSVNEAIIGSLTYGGFAGNTPYSSFAIGSIQNTRQMQNVAAGQINKESTDAINGSQLYATNNALGNLTNATKTFLGGNSIFEKDGDNIAKFNMDNIGETDKDNINDAIATSITEVRVVNGSLLDIEKSIANDGHPIYTLDFNTKTRENIKKLENSGQNINAGVASAVAMANLPQVSNIAGHRHNIAGAYGYYNGEHAFALGLSGLNETGNLVYKASGSLNTKGHVALGAGLGYQFDKLESRRKDMLTLQRNGNINLLDEKVYQQNIRLTNLRNSSLALLDKLNFLENKIEKLMK</sequence>
<proteinExistence type="inferred from homology"/>
<keyword evidence="15" id="KW-1185">Reference proteome</keyword>
<evidence type="ECO:0000256" key="2">
    <source>
        <dbReference type="ARBA" id="ARBA00004442"/>
    </source>
</evidence>
<feature type="domain" description="Trimeric autotransporter adhesin YadA-like stalk" evidence="13">
    <location>
        <begin position="688"/>
        <end position="727"/>
    </location>
</feature>
<reference evidence="14 15" key="1">
    <citation type="submission" date="2020-05" db="EMBL/GenBank/DDBJ databases">
        <title>Streptobacillus felis strain LHL191014123.</title>
        <authorList>
            <person name="Fawzy A."/>
            <person name="Rau J."/>
            <person name="Risse K."/>
            <person name="Schauerte N."/>
            <person name="Geiger C."/>
            <person name="Blom J."/>
            <person name="Imirzalioglu C."/>
            <person name="Falgenhauer J."/>
            <person name="Bach A."/>
            <person name="Herden C."/>
            <person name="Eisenberg T."/>
        </authorList>
    </citation>
    <scope>NUCLEOTIDE SEQUENCE [LARGE SCALE GENOMIC DNA]</scope>
    <source>
        <strain evidence="14 15">LHL191014123</strain>
    </source>
</reference>
<dbReference type="RefSeq" id="WP_180136338.1">
    <property type="nucleotide sequence ID" value="NZ_JABMKT010000039.1"/>
</dbReference>
<gene>
    <name evidence="14" type="ORF">HP397_06105</name>
</gene>
<evidence type="ECO:0000256" key="3">
    <source>
        <dbReference type="ARBA" id="ARBA00005848"/>
    </source>
</evidence>
<dbReference type="GO" id="GO:0009986">
    <property type="term" value="C:cell surface"/>
    <property type="evidence" value="ECO:0007669"/>
    <property type="project" value="UniProtKB-SubCell"/>
</dbReference>
<organism evidence="14 15">
    <name type="scientific">Streptobacillus felis</name>
    <dbReference type="NCBI Taxonomy" id="1384509"/>
    <lineage>
        <taxon>Bacteria</taxon>
        <taxon>Fusobacteriati</taxon>
        <taxon>Fusobacteriota</taxon>
        <taxon>Fusobacteriia</taxon>
        <taxon>Fusobacteriales</taxon>
        <taxon>Leptotrichiaceae</taxon>
        <taxon>Streptobacillus</taxon>
    </lineage>
</organism>
<dbReference type="Pfam" id="PF05662">
    <property type="entry name" value="YadA_stalk"/>
    <property type="match status" value="2"/>
</dbReference>
<feature type="domain" description="Trimeric autotransporter adhesin YadA-like C-terminal membrane anchor" evidence="12">
    <location>
        <begin position="831"/>
        <end position="886"/>
    </location>
</feature>
<dbReference type="Proteomes" id="UP000526184">
    <property type="component" value="Unassembled WGS sequence"/>
</dbReference>
<feature type="region of interest" description="Disordered" evidence="11">
    <location>
        <begin position="483"/>
        <end position="502"/>
    </location>
</feature>
<evidence type="ECO:0000259" key="12">
    <source>
        <dbReference type="Pfam" id="PF03895"/>
    </source>
</evidence>
<keyword evidence="7" id="KW-0732">Signal</keyword>
<dbReference type="Gene3D" id="2.150.10.10">
    <property type="entry name" value="Serralysin-like metalloprotease, C-terminal"/>
    <property type="match status" value="4"/>
</dbReference>
<name>A0A7Z0TCJ3_9FUSO</name>
<dbReference type="InterPro" id="IPR011049">
    <property type="entry name" value="Serralysin-like_metalloprot_C"/>
</dbReference>
<accession>A0A7Z0TCJ3</accession>
<dbReference type="GO" id="GO:0009279">
    <property type="term" value="C:cell outer membrane"/>
    <property type="evidence" value="ECO:0007669"/>
    <property type="project" value="UniProtKB-SubCell"/>
</dbReference>
<evidence type="ECO:0000256" key="9">
    <source>
        <dbReference type="ARBA" id="ARBA00023136"/>
    </source>
</evidence>
<feature type="domain" description="Trimeric autotransporter adhesin YadA-like stalk" evidence="13">
    <location>
        <begin position="375"/>
        <end position="411"/>
    </location>
</feature>
<evidence type="ECO:0000256" key="6">
    <source>
        <dbReference type="ARBA" id="ARBA00022692"/>
    </source>
</evidence>
<evidence type="ECO:0000259" key="13">
    <source>
        <dbReference type="Pfam" id="PF05662"/>
    </source>
</evidence>
<evidence type="ECO:0000256" key="4">
    <source>
        <dbReference type="ARBA" id="ARBA00022448"/>
    </source>
</evidence>
<keyword evidence="4" id="KW-0813">Transport</keyword>
<comment type="subcellular location">
    <subcellularLocation>
        <location evidence="2">Cell outer membrane</location>
    </subcellularLocation>
    <subcellularLocation>
        <location evidence="1">Cell surface</location>
    </subcellularLocation>
</comment>
<keyword evidence="9" id="KW-0472">Membrane</keyword>